<feature type="repeat" description="RCC1" evidence="3">
    <location>
        <begin position="246"/>
        <end position="305"/>
    </location>
</feature>
<sequence>MFSRTFGTRFFTPAAISCATGLNYWYSRRSEQKLEDSKPLWKNFRHNFLTFTARAFSEEDLGKKLYAPDLKTDVYVWGNGVVLNNEMDYTNYYPKKIRAFSKDDSPVIVSVKFGSYHEAYLDAEGKVHICRKHELPSKKIQGVNDGDRGEFQTFEVEGEQLVDIQFTSNRMFGLTASGKVYLWIIYKEAPKVSSGNLSEMADELFLQDGESEKVAIDSTPYHIKELGTIVSIKTGENHFLSLDEDGVMWAMGDDTYGQCGQFVNNRPLVPPFKDIKISKPQRVNCHEQISKIACGHRHCLAATTTGRLFAWGYNHQVQISHGEDLASASSQKLVLYEPTVIHKEISMQKVTQMDGGSDFSIILSENSSGDQFFWATGNNLRGQLGINTTTHYHDMEPMYFEDEPIEPVKFEFLSCGRRHSIIALEEGGLLVWGDNEVGQIGNKNRRVVPRPFLRPRFSRGEKIIDVECSGDNSAVVIERPKRKAKKKVKKEPEVIAEPEVQQTDSDSTPQEPTQTSQPSP</sequence>
<evidence type="ECO:0000313" key="7">
    <source>
        <dbReference type="Proteomes" id="UP001295684"/>
    </source>
</evidence>
<keyword evidence="2" id="KW-0677">Repeat</keyword>
<evidence type="ECO:0000259" key="5">
    <source>
        <dbReference type="Pfam" id="PF25390"/>
    </source>
</evidence>
<evidence type="ECO:0000256" key="4">
    <source>
        <dbReference type="SAM" id="MobiDB-lite"/>
    </source>
</evidence>
<evidence type="ECO:0000256" key="2">
    <source>
        <dbReference type="ARBA" id="ARBA00022737"/>
    </source>
</evidence>
<comment type="caution">
    <text evidence="6">The sequence shown here is derived from an EMBL/GenBank/DDBJ whole genome shotgun (WGS) entry which is preliminary data.</text>
</comment>
<evidence type="ECO:0000313" key="6">
    <source>
        <dbReference type="EMBL" id="CAI2365346.1"/>
    </source>
</evidence>
<name>A0AAD1XBY5_EUPCR</name>
<reference evidence="6" key="1">
    <citation type="submission" date="2023-07" db="EMBL/GenBank/DDBJ databases">
        <authorList>
            <consortium name="AG Swart"/>
            <person name="Singh M."/>
            <person name="Singh A."/>
            <person name="Seah K."/>
            <person name="Emmerich C."/>
        </authorList>
    </citation>
    <scope>NUCLEOTIDE SEQUENCE</scope>
    <source>
        <strain evidence="6">DP1</strain>
    </source>
</reference>
<keyword evidence="7" id="KW-1185">Reference proteome</keyword>
<evidence type="ECO:0000256" key="1">
    <source>
        <dbReference type="ARBA" id="ARBA00022658"/>
    </source>
</evidence>
<feature type="repeat" description="RCC1" evidence="3">
    <location>
        <begin position="306"/>
        <end position="366"/>
    </location>
</feature>
<dbReference type="InterPro" id="IPR000408">
    <property type="entry name" value="Reg_chr_condens"/>
</dbReference>
<dbReference type="InterPro" id="IPR058923">
    <property type="entry name" value="RCC1-like_dom"/>
</dbReference>
<feature type="repeat" description="RCC1" evidence="3">
    <location>
        <begin position="72"/>
        <end position="124"/>
    </location>
</feature>
<organism evidence="6 7">
    <name type="scientific">Euplotes crassus</name>
    <dbReference type="NCBI Taxonomy" id="5936"/>
    <lineage>
        <taxon>Eukaryota</taxon>
        <taxon>Sar</taxon>
        <taxon>Alveolata</taxon>
        <taxon>Ciliophora</taxon>
        <taxon>Intramacronucleata</taxon>
        <taxon>Spirotrichea</taxon>
        <taxon>Hypotrichia</taxon>
        <taxon>Euplotida</taxon>
        <taxon>Euplotidae</taxon>
        <taxon>Moneuplotes</taxon>
    </lineage>
</organism>
<dbReference type="InterPro" id="IPR051553">
    <property type="entry name" value="Ran_GTPase-activating"/>
</dbReference>
<accession>A0AAD1XBY5</accession>
<dbReference type="GO" id="GO:0005085">
    <property type="term" value="F:guanyl-nucleotide exchange factor activity"/>
    <property type="evidence" value="ECO:0007669"/>
    <property type="project" value="TreeGrafter"/>
</dbReference>
<feature type="compositionally biased region" description="Basic residues" evidence="4">
    <location>
        <begin position="480"/>
        <end position="489"/>
    </location>
</feature>
<dbReference type="AlphaFoldDB" id="A0AAD1XBY5"/>
<keyword evidence="1" id="KW-0344">Guanine-nucleotide releasing factor</keyword>
<feature type="repeat" description="RCC1" evidence="3">
    <location>
        <begin position="369"/>
        <end position="426"/>
    </location>
</feature>
<dbReference type="PANTHER" id="PTHR45982:SF1">
    <property type="entry name" value="REGULATOR OF CHROMOSOME CONDENSATION"/>
    <property type="match status" value="1"/>
</dbReference>
<dbReference type="Pfam" id="PF25390">
    <property type="entry name" value="WD40_RLD"/>
    <property type="match status" value="1"/>
</dbReference>
<feature type="repeat" description="RCC1" evidence="3">
    <location>
        <begin position="427"/>
        <end position="479"/>
    </location>
</feature>
<feature type="compositionally biased region" description="Low complexity" evidence="4">
    <location>
        <begin position="507"/>
        <end position="520"/>
    </location>
</feature>
<dbReference type="Gene3D" id="2.130.10.30">
    <property type="entry name" value="Regulator of chromosome condensation 1/beta-lactamase-inhibitor protein II"/>
    <property type="match status" value="1"/>
</dbReference>
<dbReference type="PRINTS" id="PR00633">
    <property type="entry name" value="RCCNDNSATION"/>
</dbReference>
<dbReference type="SUPFAM" id="SSF50985">
    <property type="entry name" value="RCC1/BLIP-II"/>
    <property type="match status" value="1"/>
</dbReference>
<proteinExistence type="predicted"/>
<protein>
    <recommendedName>
        <fullName evidence="5">RCC1-like domain-containing protein</fullName>
    </recommendedName>
</protein>
<dbReference type="Proteomes" id="UP001295684">
    <property type="component" value="Unassembled WGS sequence"/>
</dbReference>
<dbReference type="PANTHER" id="PTHR45982">
    <property type="entry name" value="REGULATOR OF CHROMOSOME CONDENSATION"/>
    <property type="match status" value="1"/>
</dbReference>
<dbReference type="PROSITE" id="PS50012">
    <property type="entry name" value="RCC1_3"/>
    <property type="match status" value="5"/>
</dbReference>
<gene>
    <name evidence="6" type="ORF">ECRASSUSDP1_LOCUS6692</name>
</gene>
<dbReference type="EMBL" id="CAMPGE010006495">
    <property type="protein sequence ID" value="CAI2365346.1"/>
    <property type="molecule type" value="Genomic_DNA"/>
</dbReference>
<feature type="region of interest" description="Disordered" evidence="4">
    <location>
        <begin position="480"/>
        <end position="520"/>
    </location>
</feature>
<dbReference type="InterPro" id="IPR009091">
    <property type="entry name" value="RCC1/BLIP-II"/>
</dbReference>
<evidence type="ECO:0000256" key="3">
    <source>
        <dbReference type="PROSITE-ProRule" id="PRU00235"/>
    </source>
</evidence>
<dbReference type="GO" id="GO:0005737">
    <property type="term" value="C:cytoplasm"/>
    <property type="evidence" value="ECO:0007669"/>
    <property type="project" value="TreeGrafter"/>
</dbReference>
<feature type="domain" description="RCC1-like" evidence="5">
    <location>
        <begin position="73"/>
        <end position="474"/>
    </location>
</feature>